<protein>
    <submittedName>
        <fullName evidence="1">Uncharacterized protein</fullName>
    </submittedName>
</protein>
<keyword evidence="2" id="KW-1185">Reference proteome</keyword>
<dbReference type="AlphaFoldDB" id="A0A1H2NQU8"/>
<dbReference type="Proteomes" id="UP000198600">
    <property type="component" value="Chromosome I"/>
</dbReference>
<accession>A0A1H2NQU8</accession>
<gene>
    <name evidence="1" type="ORF">SAMN05216202_4409</name>
</gene>
<name>A0A1H2NQU8_9PSED</name>
<proteinExistence type="predicted"/>
<dbReference type="STRING" id="46679.SAMN05216202_4409"/>
<sequence>MTDHQVILHSALGSGLLKSLSEQPLYDLCRGQVADACYLIDQCWLRIHRDDINKDLAGMKDLGSMCIQTMIHEESIFQYASTDTTARLAHWVRMYSGYYSVSERDAHAGYIMACAVKALGALASWMQIADQEAWYHVSEPPTDWPKDLYCQFVAMQVDPDKHIEVLDQYTLYLEPITSLLCLNNDELRSIAVRAIDTVARKKGGIISGMERNDEISLRDAAIVKQGRHYRAAGMSKRNVATKVHAWLQREVAKPPKQRPDWIALETEKPLTRKSVETILKRNLVL</sequence>
<reference evidence="2" key="1">
    <citation type="submission" date="2016-10" db="EMBL/GenBank/DDBJ databases">
        <authorList>
            <person name="Varghese N."/>
            <person name="Submissions S."/>
        </authorList>
    </citation>
    <scope>NUCLEOTIDE SEQUENCE [LARGE SCALE GENOMIC DNA]</scope>
    <source>
        <strain evidence="2">LMG 2223</strain>
    </source>
</reference>
<dbReference type="RefSeq" id="WP_231982587.1">
    <property type="nucleotide sequence ID" value="NZ_LS483433.1"/>
</dbReference>
<dbReference type="EMBL" id="LT629802">
    <property type="protein sequence ID" value="SDV07754.1"/>
    <property type="molecule type" value="Genomic_DNA"/>
</dbReference>
<evidence type="ECO:0000313" key="1">
    <source>
        <dbReference type="EMBL" id="SDV07754.1"/>
    </source>
</evidence>
<evidence type="ECO:0000313" key="2">
    <source>
        <dbReference type="Proteomes" id="UP000198600"/>
    </source>
</evidence>
<organism evidence="1 2">
    <name type="scientific">Pseudomonas mucidolens</name>
    <dbReference type="NCBI Taxonomy" id="46679"/>
    <lineage>
        <taxon>Bacteria</taxon>
        <taxon>Pseudomonadati</taxon>
        <taxon>Pseudomonadota</taxon>
        <taxon>Gammaproteobacteria</taxon>
        <taxon>Pseudomonadales</taxon>
        <taxon>Pseudomonadaceae</taxon>
        <taxon>Pseudomonas</taxon>
    </lineage>
</organism>